<dbReference type="PANTHER" id="PTHR12749:SF0">
    <property type="entry name" value="DNA EXCISION REPAIR PROTEIN ERCC-1"/>
    <property type="match status" value="1"/>
</dbReference>
<comment type="subcellular location">
    <subcellularLocation>
        <location evidence="1">Nucleus</location>
    </subcellularLocation>
</comment>
<dbReference type="Pfam" id="PF14520">
    <property type="entry name" value="HHH_5"/>
    <property type="match status" value="1"/>
</dbReference>
<reference evidence="9 10" key="1">
    <citation type="submission" date="2024-06" db="EMBL/GenBank/DDBJ databases">
        <authorList>
            <person name="Kraege A."/>
            <person name="Thomma B."/>
        </authorList>
    </citation>
    <scope>NUCLEOTIDE SEQUENCE [LARGE SCALE GENOMIC DNA]</scope>
</reference>
<sequence length="403" mass="43799">MSSDAPVEGQAPGRKRPLIQLPSLREVQSAEQTRAPASRFQSSQAPHTNVAAGAAADPYSQGTGVFSPAHKSTPPAGQHASASAPRPQQHQPATMYQQQAPSTSYPQPGIPHSVPIRPAVQYTSTPVRAAAPPQQVNPNAILVSQRQKGNPVLQHLRNVRYAFADIIPDYQMGQQTCALFLSLRYHLLNPKYIYGRIKELQRAYRLRVLLCHVDTEDAVDPLAQVTKAALLNDCTLFCAWSPLECARYLETLKSYETKPADLIQGRSEEDYLSKLNAAFTTVRGINKTDVLTLAGAFKTAAGVMRADMQELSALPGIGPTKVKRLHETFREPFRKVMRQGPLTFSPTQAAARHPGPQAEQAPQEAGTDAAASAVAAMPAIGMPMESALEDADEDHIDMDLPFL</sequence>
<evidence type="ECO:0000256" key="3">
    <source>
        <dbReference type="ARBA" id="ARBA00022763"/>
    </source>
</evidence>
<dbReference type="CDD" id="cd22325">
    <property type="entry name" value="ERCC1_C-like"/>
    <property type="match status" value="1"/>
</dbReference>
<dbReference type="InterPro" id="IPR011335">
    <property type="entry name" value="Restrct_endonuc-II-like"/>
</dbReference>
<comment type="similarity">
    <text evidence="2">Belongs to the ERCC1/RAD10/SWI10 family.</text>
</comment>
<dbReference type="InterPro" id="IPR004579">
    <property type="entry name" value="ERCC1/RAD10/SWI10"/>
</dbReference>
<keyword evidence="4" id="KW-0238">DNA-binding</keyword>
<evidence type="ECO:0000313" key="10">
    <source>
        <dbReference type="Proteomes" id="UP001497392"/>
    </source>
</evidence>
<dbReference type="InterPro" id="IPR047260">
    <property type="entry name" value="ERCC1-like_central_dom"/>
</dbReference>
<dbReference type="Gene3D" id="1.10.150.20">
    <property type="entry name" value="5' to 3' exonuclease, C-terminal subdomain"/>
    <property type="match status" value="1"/>
</dbReference>
<dbReference type="PANTHER" id="PTHR12749">
    <property type="entry name" value="EXCISION REPAIR CROSS-COMPLEMENTING 1 ERCC1"/>
    <property type="match status" value="1"/>
</dbReference>
<dbReference type="Proteomes" id="UP001497392">
    <property type="component" value="Unassembled WGS sequence"/>
</dbReference>
<comment type="caution">
    <text evidence="9">The sequence shown here is derived from an EMBL/GenBank/DDBJ whole genome shotgun (WGS) entry which is preliminary data.</text>
</comment>
<name>A0ABP1FYC5_9CHLO</name>
<keyword evidence="6" id="KW-0539">Nucleus</keyword>
<evidence type="ECO:0000256" key="5">
    <source>
        <dbReference type="ARBA" id="ARBA00023204"/>
    </source>
</evidence>
<evidence type="ECO:0000259" key="8">
    <source>
        <dbReference type="Pfam" id="PF03834"/>
    </source>
</evidence>
<feature type="region of interest" description="Disordered" evidence="7">
    <location>
        <begin position="1"/>
        <end position="112"/>
    </location>
</feature>
<protein>
    <submittedName>
        <fullName evidence="9">G6615 protein</fullName>
    </submittedName>
</protein>
<organism evidence="9 10">
    <name type="scientific">Coccomyxa viridis</name>
    <dbReference type="NCBI Taxonomy" id="1274662"/>
    <lineage>
        <taxon>Eukaryota</taxon>
        <taxon>Viridiplantae</taxon>
        <taxon>Chlorophyta</taxon>
        <taxon>core chlorophytes</taxon>
        <taxon>Trebouxiophyceae</taxon>
        <taxon>Trebouxiophyceae incertae sedis</taxon>
        <taxon>Coccomyxaceae</taxon>
        <taxon>Coccomyxa</taxon>
    </lineage>
</organism>
<evidence type="ECO:0000256" key="4">
    <source>
        <dbReference type="ARBA" id="ARBA00023125"/>
    </source>
</evidence>
<dbReference type="SUPFAM" id="SSF52980">
    <property type="entry name" value="Restriction endonuclease-like"/>
    <property type="match status" value="1"/>
</dbReference>
<feature type="domain" description="ERCC1-like central" evidence="8">
    <location>
        <begin position="141"/>
        <end position="253"/>
    </location>
</feature>
<proteinExistence type="inferred from homology"/>
<dbReference type="EMBL" id="CAXHTA020000009">
    <property type="protein sequence ID" value="CAL5223999.1"/>
    <property type="molecule type" value="Genomic_DNA"/>
</dbReference>
<dbReference type="Pfam" id="PF03834">
    <property type="entry name" value="Rad10"/>
    <property type="match status" value="1"/>
</dbReference>
<evidence type="ECO:0000256" key="7">
    <source>
        <dbReference type="SAM" id="MobiDB-lite"/>
    </source>
</evidence>
<dbReference type="SUPFAM" id="SSF47781">
    <property type="entry name" value="RuvA domain 2-like"/>
    <property type="match status" value="1"/>
</dbReference>
<evidence type="ECO:0000256" key="1">
    <source>
        <dbReference type="ARBA" id="ARBA00004123"/>
    </source>
</evidence>
<dbReference type="InterPro" id="IPR010994">
    <property type="entry name" value="RuvA_2-like"/>
</dbReference>
<evidence type="ECO:0000256" key="6">
    <source>
        <dbReference type="ARBA" id="ARBA00023242"/>
    </source>
</evidence>
<dbReference type="Gene3D" id="3.40.50.10130">
    <property type="match status" value="1"/>
</dbReference>
<gene>
    <name evidence="9" type="primary">g6615</name>
    <name evidence="9" type="ORF">VP750_LOCUS5658</name>
</gene>
<evidence type="ECO:0000256" key="2">
    <source>
        <dbReference type="ARBA" id="ARBA00008283"/>
    </source>
</evidence>
<feature type="compositionally biased region" description="Polar residues" evidence="7">
    <location>
        <begin position="86"/>
        <end position="106"/>
    </location>
</feature>
<keyword evidence="5" id="KW-0234">DNA repair</keyword>
<feature type="region of interest" description="Disordered" evidence="7">
    <location>
        <begin position="346"/>
        <end position="372"/>
    </location>
</feature>
<dbReference type="NCBIfam" id="TIGR00597">
    <property type="entry name" value="rad10"/>
    <property type="match status" value="1"/>
</dbReference>
<keyword evidence="3" id="KW-0227">DNA damage</keyword>
<evidence type="ECO:0000313" key="9">
    <source>
        <dbReference type="EMBL" id="CAL5223999.1"/>
    </source>
</evidence>
<keyword evidence="10" id="KW-1185">Reference proteome</keyword>
<accession>A0ABP1FYC5</accession>